<dbReference type="RefSeq" id="WP_191204783.1">
    <property type="nucleotide sequence ID" value="NZ_JACXZA010000004.1"/>
</dbReference>
<evidence type="ECO:0000256" key="2">
    <source>
        <dbReference type="ARBA" id="ARBA00004141"/>
    </source>
</evidence>
<dbReference type="InterPro" id="IPR004358">
    <property type="entry name" value="Sig_transdc_His_kin-like_C"/>
</dbReference>
<dbReference type="EC" id="2.7.13.3" evidence="3"/>
<dbReference type="InterPro" id="IPR003661">
    <property type="entry name" value="HisK_dim/P_dom"/>
</dbReference>
<feature type="coiled-coil region" evidence="13">
    <location>
        <begin position="54"/>
        <end position="81"/>
    </location>
</feature>
<dbReference type="InterPro" id="IPR050398">
    <property type="entry name" value="HssS/ArlS-like"/>
</dbReference>
<evidence type="ECO:0000313" key="16">
    <source>
        <dbReference type="Proteomes" id="UP000609346"/>
    </source>
</evidence>
<dbReference type="Gene3D" id="3.30.565.10">
    <property type="entry name" value="Histidine kinase-like ATPase, C-terminal domain"/>
    <property type="match status" value="1"/>
</dbReference>
<dbReference type="PANTHER" id="PTHR45528">
    <property type="entry name" value="SENSOR HISTIDINE KINASE CPXA"/>
    <property type="match status" value="1"/>
</dbReference>
<keyword evidence="5" id="KW-0808">Transferase</keyword>
<dbReference type="Proteomes" id="UP000609346">
    <property type="component" value="Unassembled WGS sequence"/>
</dbReference>
<evidence type="ECO:0000256" key="11">
    <source>
        <dbReference type="ARBA" id="ARBA00023012"/>
    </source>
</evidence>
<dbReference type="Pfam" id="PF02518">
    <property type="entry name" value="HATPase_c"/>
    <property type="match status" value="1"/>
</dbReference>
<keyword evidence="8 15" id="KW-0418">Kinase</keyword>
<sequence length="307" mass="34643">MFWIAGLGVITGALALVLSYRLKGEIRRTTRQLQQWNDGRTAKKLDVIVQDRDMEALAEQINRQIDRTRQANAEKTRTENELKQAISHISHDIRTPMTSILGYVQLIESEELSETQKREYTAVVRKSALRLKALLEDFFELSVIESPDYALSMEKVTLGELVLESLVGHYEAFNQRHIEPIIRLPEEEICVVADASAVKRVIENLVTNAIRYSAGDVSIQLERTAGSSSVRLTIHNSAPRLLQADLAHLFDRFYKADQQRTERGTGLGLSIAKSLMHKMNGRLTAELQGGVLFMYCEWQSAEQDSAG</sequence>
<dbReference type="Gene3D" id="1.10.287.130">
    <property type="match status" value="1"/>
</dbReference>
<evidence type="ECO:0000256" key="7">
    <source>
        <dbReference type="ARBA" id="ARBA00022741"/>
    </source>
</evidence>
<keyword evidence="13" id="KW-0175">Coiled coil</keyword>
<dbReference type="EMBL" id="JACXZA010000004">
    <property type="protein sequence ID" value="MBD3920486.1"/>
    <property type="molecule type" value="Genomic_DNA"/>
</dbReference>
<evidence type="ECO:0000256" key="12">
    <source>
        <dbReference type="ARBA" id="ARBA00023136"/>
    </source>
</evidence>
<dbReference type="Pfam" id="PF00512">
    <property type="entry name" value="HisKA"/>
    <property type="match status" value="1"/>
</dbReference>
<dbReference type="InterPro" id="IPR036097">
    <property type="entry name" value="HisK_dim/P_sf"/>
</dbReference>
<keyword evidence="4" id="KW-0597">Phosphoprotein</keyword>
<evidence type="ECO:0000256" key="6">
    <source>
        <dbReference type="ARBA" id="ARBA00022692"/>
    </source>
</evidence>
<gene>
    <name evidence="15" type="ORF">H8B09_17115</name>
</gene>
<protein>
    <recommendedName>
        <fullName evidence="3">histidine kinase</fullName>
        <ecNumber evidence="3">2.7.13.3</ecNumber>
    </recommendedName>
</protein>
<dbReference type="InterPro" id="IPR036890">
    <property type="entry name" value="HATPase_C_sf"/>
</dbReference>
<evidence type="ECO:0000256" key="5">
    <source>
        <dbReference type="ARBA" id="ARBA00022679"/>
    </source>
</evidence>
<keyword evidence="12" id="KW-0472">Membrane</keyword>
<evidence type="ECO:0000313" key="15">
    <source>
        <dbReference type="EMBL" id="MBD3920486.1"/>
    </source>
</evidence>
<keyword evidence="11" id="KW-0902">Two-component regulatory system</keyword>
<keyword evidence="10" id="KW-1133">Transmembrane helix</keyword>
<dbReference type="SUPFAM" id="SSF47384">
    <property type="entry name" value="Homodimeric domain of signal transducing histidine kinase"/>
    <property type="match status" value="1"/>
</dbReference>
<comment type="caution">
    <text evidence="15">The sequence shown here is derived from an EMBL/GenBank/DDBJ whole genome shotgun (WGS) entry which is preliminary data.</text>
</comment>
<evidence type="ECO:0000256" key="3">
    <source>
        <dbReference type="ARBA" id="ARBA00012438"/>
    </source>
</evidence>
<dbReference type="CDD" id="cd00082">
    <property type="entry name" value="HisKA"/>
    <property type="match status" value="1"/>
</dbReference>
<reference evidence="15 16" key="1">
    <citation type="submission" date="2020-09" db="EMBL/GenBank/DDBJ databases">
        <title>Paenibacillus sp. strain PR3 16S rRNA gene Genome sequencing and assembly.</title>
        <authorList>
            <person name="Kim J."/>
        </authorList>
    </citation>
    <scope>NUCLEOTIDE SEQUENCE [LARGE SCALE GENOMIC DNA]</scope>
    <source>
        <strain evidence="15 16">PR3</strain>
    </source>
</reference>
<evidence type="ECO:0000256" key="13">
    <source>
        <dbReference type="SAM" id="Coils"/>
    </source>
</evidence>
<keyword evidence="6" id="KW-0812">Transmembrane</keyword>
<evidence type="ECO:0000256" key="1">
    <source>
        <dbReference type="ARBA" id="ARBA00000085"/>
    </source>
</evidence>
<keyword evidence="9" id="KW-0067">ATP-binding</keyword>
<dbReference type="PANTHER" id="PTHR45528:SF8">
    <property type="entry name" value="HISTIDINE KINASE"/>
    <property type="match status" value="1"/>
</dbReference>
<feature type="domain" description="Histidine kinase" evidence="14">
    <location>
        <begin position="88"/>
        <end position="286"/>
    </location>
</feature>
<dbReference type="SMART" id="SM00387">
    <property type="entry name" value="HATPase_c"/>
    <property type="match status" value="1"/>
</dbReference>
<evidence type="ECO:0000256" key="9">
    <source>
        <dbReference type="ARBA" id="ARBA00022840"/>
    </source>
</evidence>
<dbReference type="GO" id="GO:0016301">
    <property type="term" value="F:kinase activity"/>
    <property type="evidence" value="ECO:0007669"/>
    <property type="project" value="UniProtKB-KW"/>
</dbReference>
<dbReference type="PROSITE" id="PS50109">
    <property type="entry name" value="HIS_KIN"/>
    <property type="match status" value="1"/>
</dbReference>
<dbReference type="CDD" id="cd00075">
    <property type="entry name" value="HATPase"/>
    <property type="match status" value="1"/>
</dbReference>
<evidence type="ECO:0000256" key="10">
    <source>
        <dbReference type="ARBA" id="ARBA00022989"/>
    </source>
</evidence>
<evidence type="ECO:0000256" key="4">
    <source>
        <dbReference type="ARBA" id="ARBA00022553"/>
    </source>
</evidence>
<dbReference type="InterPro" id="IPR003594">
    <property type="entry name" value="HATPase_dom"/>
</dbReference>
<evidence type="ECO:0000259" key="14">
    <source>
        <dbReference type="PROSITE" id="PS50109"/>
    </source>
</evidence>
<keyword evidence="7" id="KW-0547">Nucleotide-binding</keyword>
<dbReference type="InterPro" id="IPR005467">
    <property type="entry name" value="His_kinase_dom"/>
</dbReference>
<evidence type="ECO:0000256" key="8">
    <source>
        <dbReference type="ARBA" id="ARBA00022777"/>
    </source>
</evidence>
<name>A0ABR8MWX8_9BACL</name>
<keyword evidence="16" id="KW-1185">Reference proteome</keyword>
<dbReference type="SMART" id="SM00388">
    <property type="entry name" value="HisKA"/>
    <property type="match status" value="1"/>
</dbReference>
<accession>A0ABR8MWX8</accession>
<organism evidence="15 16">
    <name type="scientific">Paenibacillus terricola</name>
    <dbReference type="NCBI Taxonomy" id="2763503"/>
    <lineage>
        <taxon>Bacteria</taxon>
        <taxon>Bacillati</taxon>
        <taxon>Bacillota</taxon>
        <taxon>Bacilli</taxon>
        <taxon>Bacillales</taxon>
        <taxon>Paenibacillaceae</taxon>
        <taxon>Paenibacillus</taxon>
    </lineage>
</organism>
<comment type="catalytic activity">
    <reaction evidence="1">
        <text>ATP + protein L-histidine = ADP + protein N-phospho-L-histidine.</text>
        <dbReference type="EC" id="2.7.13.3"/>
    </reaction>
</comment>
<dbReference type="SUPFAM" id="SSF55874">
    <property type="entry name" value="ATPase domain of HSP90 chaperone/DNA topoisomerase II/histidine kinase"/>
    <property type="match status" value="1"/>
</dbReference>
<dbReference type="PRINTS" id="PR00344">
    <property type="entry name" value="BCTRLSENSOR"/>
</dbReference>
<proteinExistence type="predicted"/>
<comment type="subcellular location">
    <subcellularLocation>
        <location evidence="2">Membrane</location>
        <topology evidence="2">Multi-pass membrane protein</topology>
    </subcellularLocation>
</comment>